<dbReference type="EMBL" id="JARK01001386">
    <property type="protein sequence ID" value="EYC11542.1"/>
    <property type="molecule type" value="Genomic_DNA"/>
</dbReference>
<comment type="caution">
    <text evidence="1">The sequence shown here is derived from an EMBL/GenBank/DDBJ whole genome shotgun (WGS) entry which is preliminary data.</text>
</comment>
<protein>
    <submittedName>
        <fullName evidence="1">Uncharacterized protein</fullName>
    </submittedName>
</protein>
<proteinExistence type="predicted"/>
<accession>A0A016U9P4</accession>
<sequence>MEKSNRGITVGEWCANSGPTVGFPSMVDPPWGNVLKTYANIGSFLFFCLLRVNYGSGVEEPELPTPPDDFTVWGFTREELQMVDPDHFFPNHREEFITYDGNEMFSISTNGSRLSHMFYFSSL</sequence>
<keyword evidence="2" id="KW-1185">Reference proteome</keyword>
<dbReference type="AlphaFoldDB" id="A0A016U9P4"/>
<evidence type="ECO:0000313" key="1">
    <source>
        <dbReference type="EMBL" id="EYC11542.1"/>
    </source>
</evidence>
<organism evidence="1 2">
    <name type="scientific">Ancylostoma ceylanicum</name>
    <dbReference type="NCBI Taxonomy" id="53326"/>
    <lineage>
        <taxon>Eukaryota</taxon>
        <taxon>Metazoa</taxon>
        <taxon>Ecdysozoa</taxon>
        <taxon>Nematoda</taxon>
        <taxon>Chromadorea</taxon>
        <taxon>Rhabditida</taxon>
        <taxon>Rhabditina</taxon>
        <taxon>Rhabditomorpha</taxon>
        <taxon>Strongyloidea</taxon>
        <taxon>Ancylostomatidae</taxon>
        <taxon>Ancylostomatinae</taxon>
        <taxon>Ancylostoma</taxon>
    </lineage>
</organism>
<evidence type="ECO:0000313" key="2">
    <source>
        <dbReference type="Proteomes" id="UP000024635"/>
    </source>
</evidence>
<reference evidence="2" key="1">
    <citation type="journal article" date="2015" name="Nat. Genet.">
        <title>The genome and transcriptome of the zoonotic hookworm Ancylostoma ceylanicum identify infection-specific gene families.</title>
        <authorList>
            <person name="Schwarz E.M."/>
            <person name="Hu Y."/>
            <person name="Antoshechkin I."/>
            <person name="Miller M.M."/>
            <person name="Sternberg P.W."/>
            <person name="Aroian R.V."/>
        </authorList>
    </citation>
    <scope>NUCLEOTIDE SEQUENCE</scope>
    <source>
        <strain evidence="2">HY135</strain>
    </source>
</reference>
<gene>
    <name evidence="1" type="primary">Acey_s0050.g1965</name>
    <name evidence="1" type="ORF">Y032_0050g1965</name>
</gene>
<name>A0A016U9P4_9BILA</name>
<dbReference type="Proteomes" id="UP000024635">
    <property type="component" value="Unassembled WGS sequence"/>
</dbReference>